<sequence>MVLDRSMRSSSFFLSFSTRMTPVLLLLFPLFLLLLLVLLSTHQLCFRRRFPPPPASPSLPPSPSSPIVSSTLHSLRIRLTVSASPIGSVDLSCFICPPGGGAPEKNLSPTIGEK</sequence>
<dbReference type="WBParaSite" id="Csp11.Scaffold629.g8811.t1">
    <property type="protein sequence ID" value="Csp11.Scaffold629.g8811.t1"/>
    <property type="gene ID" value="Csp11.Scaffold629.g8811"/>
</dbReference>
<proteinExistence type="predicted"/>
<name>A0A1I7UFJ2_9PELO</name>
<keyword evidence="1" id="KW-1185">Reference proteome</keyword>
<reference evidence="2" key="1">
    <citation type="submission" date="2016-11" db="UniProtKB">
        <authorList>
            <consortium name="WormBaseParasite"/>
        </authorList>
    </citation>
    <scope>IDENTIFICATION</scope>
</reference>
<protein>
    <submittedName>
        <fullName evidence="2">Secreted protein</fullName>
    </submittedName>
</protein>
<evidence type="ECO:0000313" key="1">
    <source>
        <dbReference type="Proteomes" id="UP000095282"/>
    </source>
</evidence>
<dbReference type="AlphaFoldDB" id="A0A1I7UFJ2"/>
<accession>A0A1I7UFJ2</accession>
<dbReference type="Proteomes" id="UP000095282">
    <property type="component" value="Unplaced"/>
</dbReference>
<evidence type="ECO:0000313" key="2">
    <source>
        <dbReference type="WBParaSite" id="Csp11.Scaffold629.g8811.t1"/>
    </source>
</evidence>
<organism evidence="1 2">
    <name type="scientific">Caenorhabditis tropicalis</name>
    <dbReference type="NCBI Taxonomy" id="1561998"/>
    <lineage>
        <taxon>Eukaryota</taxon>
        <taxon>Metazoa</taxon>
        <taxon>Ecdysozoa</taxon>
        <taxon>Nematoda</taxon>
        <taxon>Chromadorea</taxon>
        <taxon>Rhabditida</taxon>
        <taxon>Rhabditina</taxon>
        <taxon>Rhabditomorpha</taxon>
        <taxon>Rhabditoidea</taxon>
        <taxon>Rhabditidae</taxon>
        <taxon>Peloderinae</taxon>
        <taxon>Caenorhabditis</taxon>
    </lineage>
</organism>